<name>A0A8J5IFQ9_9STRA</name>
<evidence type="ECO:0000313" key="1">
    <source>
        <dbReference type="EMBL" id="KAG6954858.1"/>
    </source>
</evidence>
<organism evidence="1 2">
    <name type="scientific">Phytophthora aleatoria</name>
    <dbReference type="NCBI Taxonomy" id="2496075"/>
    <lineage>
        <taxon>Eukaryota</taxon>
        <taxon>Sar</taxon>
        <taxon>Stramenopiles</taxon>
        <taxon>Oomycota</taxon>
        <taxon>Peronosporomycetes</taxon>
        <taxon>Peronosporales</taxon>
        <taxon>Peronosporaceae</taxon>
        <taxon>Phytophthora</taxon>
    </lineage>
</organism>
<dbReference type="AlphaFoldDB" id="A0A8J5IFQ9"/>
<sequence>MWNVPSGAPPLKEDVAFNTVDFMALLEDYAERQSKQKHSVDRLPVANLIVIHIMKNPQRLRKLMQTHRLTIDVMYRVVKAVHGDAATDPVNQELLARIAMMRPYTISWSNILDCFLPEDFHDLARRCSMYGDCMHYGCSMRWPTQVYGASIIDLDPEYCKQRIDTTLDTALCFSTSSGPSAIPSAIELFKMMGLDKPVSLPFREHLLNATGYALAHVYKQHWIDLFMKTGELTATAARRLGTSCTPSNSGLQRGTIDLSMPSPLYRTSLTLYMSWCYDPELRLQGANNPLDLGAVTDKDMMADMLQYLRVEERQQLWKDMAAGSTK</sequence>
<accession>A0A8J5IFQ9</accession>
<dbReference type="EMBL" id="JAENGY010000911">
    <property type="protein sequence ID" value="KAG6954858.1"/>
    <property type="molecule type" value="Genomic_DNA"/>
</dbReference>
<reference evidence="1" key="1">
    <citation type="submission" date="2021-01" db="EMBL/GenBank/DDBJ databases">
        <title>Phytophthora aleatoria, a newly-described species from Pinus radiata is distinct from Phytophthora cactorum isolates based on comparative genomics.</title>
        <authorList>
            <person name="Mcdougal R."/>
            <person name="Panda P."/>
            <person name="Williams N."/>
            <person name="Studholme D.J."/>
        </authorList>
    </citation>
    <scope>NUCLEOTIDE SEQUENCE</scope>
    <source>
        <strain evidence="1">NZFS 4037</strain>
    </source>
</reference>
<proteinExistence type="predicted"/>
<keyword evidence="2" id="KW-1185">Reference proteome</keyword>
<protein>
    <submittedName>
        <fullName evidence="1">Uncharacterized protein</fullName>
    </submittedName>
</protein>
<gene>
    <name evidence="1" type="ORF">JG688_00012149</name>
</gene>
<comment type="caution">
    <text evidence="1">The sequence shown here is derived from an EMBL/GenBank/DDBJ whole genome shotgun (WGS) entry which is preliminary data.</text>
</comment>
<dbReference type="Proteomes" id="UP000709295">
    <property type="component" value="Unassembled WGS sequence"/>
</dbReference>
<evidence type="ECO:0000313" key="2">
    <source>
        <dbReference type="Proteomes" id="UP000709295"/>
    </source>
</evidence>